<evidence type="ECO:0000256" key="1">
    <source>
        <dbReference type="SAM" id="Phobius"/>
    </source>
</evidence>
<feature type="transmembrane region" description="Helical" evidence="1">
    <location>
        <begin position="62"/>
        <end position="84"/>
    </location>
</feature>
<keyword evidence="1" id="KW-1133">Transmembrane helix</keyword>
<dbReference type="Proteomes" id="UP000179880">
    <property type="component" value="Unassembled WGS sequence"/>
</dbReference>
<dbReference type="AlphaFoldDB" id="A0A1F6WJ39"/>
<evidence type="ECO:0000313" key="2">
    <source>
        <dbReference type="EMBL" id="OGI81908.1"/>
    </source>
</evidence>
<dbReference type="Pfam" id="PF18898">
    <property type="entry name" value="DUF5654"/>
    <property type="match status" value="1"/>
</dbReference>
<organism evidence="2 3">
    <name type="scientific">Candidatus Nomurabacteria bacterium RIFCSPHIGHO2_02_FULL_42_24</name>
    <dbReference type="NCBI Taxonomy" id="1801757"/>
    <lineage>
        <taxon>Bacteria</taxon>
        <taxon>Candidatus Nomuraibacteriota</taxon>
    </lineage>
</organism>
<keyword evidence="1" id="KW-0472">Membrane</keyword>
<comment type="caution">
    <text evidence="2">The sequence shown here is derived from an EMBL/GenBank/DDBJ whole genome shotgun (WGS) entry which is preliminary data.</text>
</comment>
<evidence type="ECO:0000313" key="3">
    <source>
        <dbReference type="Proteomes" id="UP000179880"/>
    </source>
</evidence>
<dbReference type="InterPro" id="IPR043713">
    <property type="entry name" value="DUF5654"/>
</dbReference>
<keyword evidence="1" id="KW-0812">Transmembrane</keyword>
<sequence>MEEFLDKEEIRKIGKARQHFLERTITIIIAALGLIAALAWDEALKSLFEKIFGPLSTSGEKLIYALVITALASVVSIILGRRFFFRKENPRH</sequence>
<accession>A0A1F6WJ39</accession>
<protein>
    <submittedName>
        <fullName evidence="2">Uncharacterized protein</fullName>
    </submittedName>
</protein>
<reference evidence="2 3" key="1">
    <citation type="journal article" date="2016" name="Nat. Commun.">
        <title>Thousands of microbial genomes shed light on interconnected biogeochemical processes in an aquifer system.</title>
        <authorList>
            <person name="Anantharaman K."/>
            <person name="Brown C.T."/>
            <person name="Hug L.A."/>
            <person name="Sharon I."/>
            <person name="Castelle C.J."/>
            <person name="Probst A.J."/>
            <person name="Thomas B.C."/>
            <person name="Singh A."/>
            <person name="Wilkins M.J."/>
            <person name="Karaoz U."/>
            <person name="Brodie E.L."/>
            <person name="Williams K.H."/>
            <person name="Hubbard S.S."/>
            <person name="Banfield J.F."/>
        </authorList>
    </citation>
    <scope>NUCLEOTIDE SEQUENCE [LARGE SCALE GENOMIC DNA]</scope>
</reference>
<feature type="transmembrane region" description="Helical" evidence="1">
    <location>
        <begin position="20"/>
        <end position="40"/>
    </location>
</feature>
<dbReference type="EMBL" id="MFUH01000017">
    <property type="protein sequence ID" value="OGI81908.1"/>
    <property type="molecule type" value="Genomic_DNA"/>
</dbReference>
<proteinExistence type="predicted"/>
<gene>
    <name evidence="2" type="ORF">A3B93_01335</name>
</gene>
<name>A0A1F6WJ39_9BACT</name>